<dbReference type="Pfam" id="PF00535">
    <property type="entry name" value="Glycos_transf_2"/>
    <property type="match status" value="1"/>
</dbReference>
<dbReference type="EMBL" id="FMVT01000002">
    <property type="protein sequence ID" value="SCY16842.1"/>
    <property type="molecule type" value="Genomic_DNA"/>
</dbReference>
<accession>A0A1G5DQ11</accession>
<evidence type="ECO:0000256" key="1">
    <source>
        <dbReference type="ARBA" id="ARBA00038494"/>
    </source>
</evidence>
<dbReference type="STRING" id="336292.SAMN05660710_00896"/>
<dbReference type="Proteomes" id="UP000199502">
    <property type="component" value="Unassembled WGS sequence"/>
</dbReference>
<reference evidence="3 4" key="1">
    <citation type="submission" date="2016-10" db="EMBL/GenBank/DDBJ databases">
        <authorList>
            <person name="de Groot N.N."/>
        </authorList>
    </citation>
    <scope>NUCLEOTIDE SEQUENCE [LARGE SCALE GENOMIC DNA]</scope>
    <source>
        <strain evidence="3 4">CGMCC 1.8925</strain>
    </source>
</reference>
<protein>
    <submittedName>
        <fullName evidence="3">Glycosyltransferase involved in cell wall bisynthesis</fullName>
    </submittedName>
</protein>
<gene>
    <name evidence="3" type="ORF">SAMN05660710_00896</name>
</gene>
<feature type="domain" description="Glycosyltransferase 2-like" evidence="2">
    <location>
        <begin position="15"/>
        <end position="132"/>
    </location>
</feature>
<dbReference type="Gene3D" id="3.90.550.10">
    <property type="entry name" value="Spore Coat Polysaccharide Biosynthesis Protein SpsA, Chain A"/>
    <property type="match status" value="1"/>
</dbReference>
<keyword evidence="4" id="KW-1185">Reference proteome</keyword>
<name>A0A1G5DQ11_9RHOB</name>
<dbReference type="InterPro" id="IPR029044">
    <property type="entry name" value="Nucleotide-diphossugar_trans"/>
</dbReference>
<sequence length="316" mass="36843">MHERVERKRSLSLDVVILTKNEERHIGRCIESVAHLANRIYVVDSGSTDRTREVARQAGATVLDHPWTNYATQFNWSLDQLPQDTEWVLRLDADEIVTDGLAREVMDGLPRLGPEVAGVYISRRMTFLGRPIRWGGVFPIRILRLFRRGRGRCENRWMDEHIRVDGRTAEFAGEIIDDNTNSLTWWTEKHNNYASREVVDLLNLEYGFMPHETVADLREWQQAGVKRWLKENIYARLPRGSRAVLYFFYRYILRLGFLDGQEGTAFHVLQGFWYRFLVDAKLQEVKSYMRRNDVDVVKAMRDVLGIDVQAVSVCPA</sequence>
<dbReference type="PANTHER" id="PTHR43630">
    <property type="entry name" value="POLY-BETA-1,6-N-ACETYL-D-GLUCOSAMINE SYNTHASE"/>
    <property type="match status" value="1"/>
</dbReference>
<dbReference type="SUPFAM" id="SSF53448">
    <property type="entry name" value="Nucleotide-diphospho-sugar transferases"/>
    <property type="match status" value="1"/>
</dbReference>
<proteinExistence type="inferred from homology"/>
<dbReference type="AlphaFoldDB" id="A0A1G5DQ11"/>
<dbReference type="CDD" id="cd02511">
    <property type="entry name" value="Beta4Glucosyltransferase"/>
    <property type="match status" value="1"/>
</dbReference>
<comment type="similarity">
    <text evidence="1">Belongs to the glycosyltransferase 2 family. WaaE/KdtX subfamily.</text>
</comment>
<keyword evidence="3" id="KW-0808">Transferase</keyword>
<evidence type="ECO:0000259" key="2">
    <source>
        <dbReference type="Pfam" id="PF00535"/>
    </source>
</evidence>
<dbReference type="InterPro" id="IPR001173">
    <property type="entry name" value="Glyco_trans_2-like"/>
</dbReference>
<dbReference type="GO" id="GO:0016740">
    <property type="term" value="F:transferase activity"/>
    <property type="evidence" value="ECO:0007669"/>
    <property type="project" value="UniProtKB-KW"/>
</dbReference>
<evidence type="ECO:0000313" key="3">
    <source>
        <dbReference type="EMBL" id="SCY16842.1"/>
    </source>
</evidence>
<organism evidence="3 4">
    <name type="scientific">Paracoccus tibetensis</name>
    <dbReference type="NCBI Taxonomy" id="336292"/>
    <lineage>
        <taxon>Bacteria</taxon>
        <taxon>Pseudomonadati</taxon>
        <taxon>Pseudomonadota</taxon>
        <taxon>Alphaproteobacteria</taxon>
        <taxon>Rhodobacterales</taxon>
        <taxon>Paracoccaceae</taxon>
        <taxon>Paracoccus</taxon>
    </lineage>
</organism>
<dbReference type="OrthoDB" id="9815923at2"/>
<evidence type="ECO:0000313" key="4">
    <source>
        <dbReference type="Proteomes" id="UP000199502"/>
    </source>
</evidence>
<dbReference type="PANTHER" id="PTHR43630:SF2">
    <property type="entry name" value="GLYCOSYLTRANSFERASE"/>
    <property type="match status" value="1"/>
</dbReference>